<dbReference type="EMBL" id="CH473977">
    <property type="protein sequence ID" value="EDL98243.1"/>
    <property type="molecule type" value="Genomic_DNA"/>
</dbReference>
<organism evidence="1 2">
    <name type="scientific">Rattus norvegicus</name>
    <name type="common">Rat</name>
    <dbReference type="NCBI Taxonomy" id="10116"/>
    <lineage>
        <taxon>Eukaryota</taxon>
        <taxon>Metazoa</taxon>
        <taxon>Chordata</taxon>
        <taxon>Craniata</taxon>
        <taxon>Vertebrata</taxon>
        <taxon>Euteleostomi</taxon>
        <taxon>Mammalia</taxon>
        <taxon>Eutheria</taxon>
        <taxon>Euarchontoglires</taxon>
        <taxon>Glires</taxon>
        <taxon>Rodentia</taxon>
        <taxon>Myomorpha</taxon>
        <taxon>Muroidea</taxon>
        <taxon>Muridae</taxon>
        <taxon>Murinae</taxon>
        <taxon>Rattus</taxon>
    </lineage>
</organism>
<reference evidence="2" key="1">
    <citation type="submission" date="2005-09" db="EMBL/GenBank/DDBJ databases">
        <authorList>
            <person name="Mural R.J."/>
            <person name="Li P.W."/>
            <person name="Adams M.D."/>
            <person name="Amanatides P.G."/>
            <person name="Baden-Tillson H."/>
            <person name="Barnstead M."/>
            <person name="Chin S.H."/>
            <person name="Dew I."/>
            <person name="Evans C.A."/>
            <person name="Ferriera S."/>
            <person name="Flanigan M."/>
            <person name="Fosler C."/>
            <person name="Glodek A."/>
            <person name="Gu Z."/>
            <person name="Holt R.A."/>
            <person name="Jennings D."/>
            <person name="Kraft C.L."/>
            <person name="Lu F."/>
            <person name="Nguyen T."/>
            <person name="Nusskern D.R."/>
            <person name="Pfannkoch C.M."/>
            <person name="Sitter C."/>
            <person name="Sutton G.G."/>
            <person name="Venter J.C."/>
            <person name="Wang Z."/>
            <person name="Woodage T."/>
            <person name="Zheng X.H."/>
            <person name="Zhong F."/>
        </authorList>
    </citation>
    <scope>NUCLEOTIDE SEQUENCE [LARGE SCALE GENOMIC DNA]</scope>
    <source>
        <strain>BN</strain>
        <strain evidence="2">Sprague-Dawley</strain>
    </source>
</reference>
<accession>A6J793</accession>
<dbReference type="AlphaFoldDB" id="A6J793"/>
<gene>
    <name evidence="1" type="ORF">rCG_63351</name>
</gene>
<dbReference type="Proteomes" id="UP000234681">
    <property type="component" value="Chromosome 17"/>
</dbReference>
<name>A6J793_RAT</name>
<sequence length="41" mass="4819">MTLVILGPSLKCRRHNNKGRWHKSRSTELYSDIDIVNIPRL</sequence>
<protein>
    <submittedName>
        <fullName evidence="1">RCG63351</fullName>
    </submittedName>
</protein>
<evidence type="ECO:0000313" key="2">
    <source>
        <dbReference type="Proteomes" id="UP000234681"/>
    </source>
</evidence>
<evidence type="ECO:0000313" key="1">
    <source>
        <dbReference type="EMBL" id="EDL98243.1"/>
    </source>
</evidence>
<proteinExistence type="predicted"/>